<reference evidence="1" key="1">
    <citation type="submission" date="2019-05" db="EMBL/GenBank/DDBJ databases">
        <title>A multi-drug resistance Escherichia coli co-producting mcr-1,mcr-3 and blaCTX-M from swine in china.</title>
        <authorList>
            <person name="Sun D."/>
            <person name="Jiao X."/>
            <person name="Chen X."/>
        </authorList>
    </citation>
    <scope>NUCLEOTIDE SEQUENCE</scope>
    <source>
        <strain evidence="1">YZUC2624</strain>
        <plasmid evidence="1">pYZUC2624.1</plasmid>
    </source>
</reference>
<protein>
    <recommendedName>
        <fullName evidence="2">TrhR</fullName>
    </recommendedName>
</protein>
<evidence type="ECO:0008006" key="2">
    <source>
        <dbReference type="Google" id="ProtNLM"/>
    </source>
</evidence>
<geneLocation type="plasmid" evidence="1">
    <name>pYZUC2624.1</name>
</geneLocation>
<keyword evidence="1" id="KW-0614">Plasmid</keyword>
<dbReference type="EMBL" id="MK962305">
    <property type="protein sequence ID" value="QHJ90810.1"/>
    <property type="molecule type" value="Genomic_DNA"/>
</dbReference>
<accession>A0A6D1P1R0</accession>
<sequence length="181" mass="20664">MGEVFSAVLDGDSNVIREYDTNDIDYGIYDAGEKVTFLNGTVDIYNPKKIHELRSKCVDIQNDYFMQVFFISMLAPEFVSVFFGLKPTTADAIKDIGYSSLKTINDVVLFPRTIAFSQGHIEESVSLKTKVFAWAYELSADIRLGKVSDDLMELLRYDTMFTSHRQDVFNTLTNKVMLKDY</sequence>
<evidence type="ECO:0000313" key="1">
    <source>
        <dbReference type="EMBL" id="QHJ90810.1"/>
    </source>
</evidence>
<dbReference type="AlphaFoldDB" id="A0A6D1P1R0"/>
<organism evidence="1">
    <name type="scientific">Escherichia coli</name>
    <dbReference type="NCBI Taxonomy" id="562"/>
    <lineage>
        <taxon>Bacteria</taxon>
        <taxon>Pseudomonadati</taxon>
        <taxon>Pseudomonadota</taxon>
        <taxon>Gammaproteobacteria</taxon>
        <taxon>Enterobacterales</taxon>
        <taxon>Enterobacteriaceae</taxon>
        <taxon>Escherichia</taxon>
    </lineage>
</organism>
<name>A0A6D1P1R0_ECOLX</name>
<proteinExistence type="predicted"/>